<sequence>MKISNMFLLFIVTYFAIIGNEVVIATRISTYQAATRDVFLEKTAAGAADHHVDGKFPWCSWCCNPIVGNACCPNIGGT</sequence>
<proteinExistence type="predicted"/>
<organism evidence="1 2">
    <name type="scientific">Linum trigynum</name>
    <dbReference type="NCBI Taxonomy" id="586398"/>
    <lineage>
        <taxon>Eukaryota</taxon>
        <taxon>Viridiplantae</taxon>
        <taxon>Streptophyta</taxon>
        <taxon>Embryophyta</taxon>
        <taxon>Tracheophyta</taxon>
        <taxon>Spermatophyta</taxon>
        <taxon>Magnoliopsida</taxon>
        <taxon>eudicotyledons</taxon>
        <taxon>Gunneridae</taxon>
        <taxon>Pentapetalae</taxon>
        <taxon>rosids</taxon>
        <taxon>fabids</taxon>
        <taxon>Malpighiales</taxon>
        <taxon>Linaceae</taxon>
        <taxon>Linum</taxon>
    </lineage>
</organism>
<gene>
    <name evidence="1" type="ORF">LTRI10_LOCUS25716</name>
</gene>
<dbReference type="Proteomes" id="UP001497516">
    <property type="component" value="Chromosome 4"/>
</dbReference>
<reference evidence="1 2" key="1">
    <citation type="submission" date="2024-04" db="EMBL/GenBank/DDBJ databases">
        <authorList>
            <person name="Fracassetti M."/>
        </authorList>
    </citation>
    <scope>NUCLEOTIDE SEQUENCE [LARGE SCALE GENOMIC DNA]</scope>
</reference>
<keyword evidence="2" id="KW-1185">Reference proteome</keyword>
<protein>
    <submittedName>
        <fullName evidence="1">Uncharacterized protein</fullName>
    </submittedName>
</protein>
<accession>A0AAV2EG39</accession>
<evidence type="ECO:0000313" key="1">
    <source>
        <dbReference type="EMBL" id="CAL1384515.1"/>
    </source>
</evidence>
<dbReference type="EMBL" id="OZ034817">
    <property type="protein sequence ID" value="CAL1384515.1"/>
    <property type="molecule type" value="Genomic_DNA"/>
</dbReference>
<name>A0AAV2EG39_9ROSI</name>
<evidence type="ECO:0000313" key="2">
    <source>
        <dbReference type="Proteomes" id="UP001497516"/>
    </source>
</evidence>
<dbReference type="AlphaFoldDB" id="A0AAV2EG39"/>